<dbReference type="InterPro" id="IPR000719">
    <property type="entry name" value="Prot_kinase_dom"/>
</dbReference>
<keyword evidence="7 13" id="KW-0418">Kinase</keyword>
<keyword evidence="6 13" id="KW-0547">Nucleotide-binding</keyword>
<dbReference type="InterPro" id="IPR001480">
    <property type="entry name" value="Bulb-type_lectin_dom"/>
</dbReference>
<evidence type="ECO:0000256" key="12">
    <source>
        <dbReference type="ARBA" id="ARBA00048679"/>
    </source>
</evidence>
<dbReference type="SMART" id="SM00473">
    <property type="entry name" value="PAN_AP"/>
    <property type="match status" value="1"/>
</dbReference>
<dbReference type="Proteomes" id="UP000596661">
    <property type="component" value="Chromosome 3"/>
</dbReference>
<evidence type="ECO:0000256" key="8">
    <source>
        <dbReference type="ARBA" id="ARBA00022840"/>
    </source>
</evidence>
<evidence type="ECO:0000259" key="17">
    <source>
        <dbReference type="PROSITE" id="PS50927"/>
    </source>
</evidence>
<feature type="signal peptide" evidence="15">
    <location>
        <begin position="1"/>
        <end position="23"/>
    </location>
</feature>
<dbReference type="GO" id="GO:0005886">
    <property type="term" value="C:plasma membrane"/>
    <property type="evidence" value="ECO:0007669"/>
    <property type="project" value="UniProtKB-SubCell"/>
</dbReference>
<dbReference type="Gene3D" id="2.90.10.10">
    <property type="entry name" value="Bulb-type lectin domain"/>
    <property type="match status" value="1"/>
</dbReference>
<dbReference type="InterPro" id="IPR008271">
    <property type="entry name" value="Ser/Thr_kinase_AS"/>
</dbReference>
<dbReference type="FunFam" id="1.10.510.10:FF:000060">
    <property type="entry name" value="G-type lectin S-receptor-like serine/threonine-protein kinase"/>
    <property type="match status" value="1"/>
</dbReference>
<dbReference type="FunFam" id="3.30.200.20:FF:000195">
    <property type="entry name" value="G-type lectin S-receptor-like serine/threonine-protein kinase"/>
    <property type="match status" value="1"/>
</dbReference>
<dbReference type="FunFam" id="2.90.10.10:FF:000001">
    <property type="entry name" value="G-type lectin S-receptor-like serine/threonine-protein kinase"/>
    <property type="match status" value="1"/>
</dbReference>
<dbReference type="PIRSF" id="PIRSF000641">
    <property type="entry name" value="SRK"/>
    <property type="match status" value="1"/>
</dbReference>
<dbReference type="InterPro" id="IPR024171">
    <property type="entry name" value="SRK-like_kinase"/>
</dbReference>
<organism evidence="19 20">
    <name type="scientific">Cannabis sativa</name>
    <name type="common">Hemp</name>
    <name type="synonym">Marijuana</name>
    <dbReference type="NCBI Taxonomy" id="3483"/>
    <lineage>
        <taxon>Eukaryota</taxon>
        <taxon>Viridiplantae</taxon>
        <taxon>Streptophyta</taxon>
        <taxon>Embryophyta</taxon>
        <taxon>Tracheophyta</taxon>
        <taxon>Spermatophyta</taxon>
        <taxon>Magnoliopsida</taxon>
        <taxon>eudicotyledons</taxon>
        <taxon>Gunneridae</taxon>
        <taxon>Pentapetalae</taxon>
        <taxon>rosids</taxon>
        <taxon>fabids</taxon>
        <taxon>Rosales</taxon>
        <taxon>Cannabaceae</taxon>
        <taxon>Cannabis</taxon>
    </lineage>
</organism>
<dbReference type="CDD" id="cd14066">
    <property type="entry name" value="STKc_IRAK"/>
    <property type="match status" value="1"/>
</dbReference>
<keyword evidence="9" id="KW-1015">Disulfide bond</keyword>
<comment type="subcellular location">
    <subcellularLocation>
        <location evidence="1">Cell membrane</location>
        <topology evidence="1">Single-pass type I membrane protein</topology>
    </subcellularLocation>
</comment>
<dbReference type="Pfam" id="PF01453">
    <property type="entry name" value="B_lectin"/>
    <property type="match status" value="1"/>
</dbReference>
<dbReference type="EnsemblPlants" id="evm.model.03.739.1.5bd9b137">
    <property type="protein sequence ID" value="cds.evm.model.03.739.1.5bd9b137"/>
    <property type="gene ID" value="evm.TU.03.739"/>
</dbReference>
<evidence type="ECO:0000256" key="11">
    <source>
        <dbReference type="ARBA" id="ARBA00047899"/>
    </source>
</evidence>
<reference evidence="19" key="1">
    <citation type="submission" date="2018-11" db="EMBL/GenBank/DDBJ databases">
        <authorList>
            <person name="Grassa J C."/>
        </authorList>
    </citation>
    <scope>NUCLEOTIDE SEQUENCE [LARGE SCALE GENOMIC DNA]</scope>
</reference>
<feature type="domain" description="Bulb-type lectin" evidence="17">
    <location>
        <begin position="27"/>
        <end position="148"/>
    </location>
</feature>
<sequence>MMGICSLMFIVCFFNSFSFLVTSSTVVDSIRPSNFMRENTTLVSKEGNFELGFFSPGNSKNRYLGIWYKNIPVQTFIWVANRCKPINDSSGSLTINDKGELVLLGQNQSVMWSTNSLKPAQQPLVQLLDNGNLVLRDEKDENTENYLWESFDYPTDTTVPGMKLGWDLRRNLTRRLAAWKSFDDPCNGDFTYGIELNQQQHTYPEPMILKGSSKFYRTGPWNGISFSGSPDLRPNPLFDYAFVYNDDEVYYIYYLKDKSVISRIVMNQTTSVRQRMVWIQAERIWKPYNSVPRDQCDNYGFCGPNSECVITNNPVCQCLKGFKPKDEENWKAMYWSEGCVRDSPPNNCHEKAKDGFLRFSGLKVPDTQYTWVNKSVNLRECRANCLSNCSCTAYTNSDIKQGIGCVLWFGDLFDIRQFSSGGQDLFIRVSASEIARVGRKVKKAVLVLAIIVALVGGLILVGFYIRRRHNLFEENAETNVIINRDECQEDDLELPLFSLHTIRTATNNFSQNSKLGEGGFGPVYRGMLEGGQEFAVKRLSMWSGQGDNEFKNEVKLIARLQHRNLVKILGCCIQGHEKLLIYEYMPNKSLDYFIFDQRQGRMLDWPKRFQIICGIAKGLLYLHHDSRLRIIHRDLKASNVLLDEEMNPKISDFGLARTFGGDQLEGNTSKVVGTYGYMAPEYAFDGLFSIKSDVFSFGILLLEIISGKRSRGYYYENNGLTLIGFAWTLMKEGKANKLIDKCLRDSYENSEEALRCIHIGLLCVQQSPIDRPNMSSVVVMLSGESVLPQPKPPGYFSETDMLEGDDQSGLRKFLSSSSKCDMTISVVGPR</sequence>
<keyword evidence="8 13" id="KW-0067">ATP-binding</keyword>
<dbReference type="PROSITE" id="PS00108">
    <property type="entry name" value="PROTEIN_KINASE_ST"/>
    <property type="match status" value="1"/>
</dbReference>
<accession>A0A803PA78</accession>
<evidence type="ECO:0000256" key="9">
    <source>
        <dbReference type="ARBA" id="ARBA00023157"/>
    </source>
</evidence>
<keyword evidence="10" id="KW-0325">Glycoprotein</keyword>
<evidence type="ECO:0000256" key="2">
    <source>
        <dbReference type="ARBA" id="ARBA00022475"/>
    </source>
</evidence>
<dbReference type="AlphaFoldDB" id="A0A803PA78"/>
<dbReference type="Gramene" id="evm.model.03.739.1.5bd9b137">
    <property type="protein sequence ID" value="cds.evm.model.03.739.1.5bd9b137"/>
    <property type="gene ID" value="evm.TU.03.739"/>
</dbReference>
<feature type="transmembrane region" description="Helical" evidence="14">
    <location>
        <begin position="444"/>
        <end position="465"/>
    </location>
</feature>
<feature type="domain" description="Apple" evidence="18">
    <location>
        <begin position="348"/>
        <end position="430"/>
    </location>
</feature>
<keyword evidence="5 15" id="KW-0732">Signal</keyword>
<dbReference type="GO" id="GO:0005524">
    <property type="term" value="F:ATP binding"/>
    <property type="evidence" value="ECO:0007669"/>
    <property type="project" value="UniProtKB-KW"/>
</dbReference>
<dbReference type="InterPro" id="IPR011009">
    <property type="entry name" value="Kinase-like_dom_sf"/>
</dbReference>
<evidence type="ECO:0000259" key="16">
    <source>
        <dbReference type="PROSITE" id="PS50011"/>
    </source>
</evidence>
<keyword evidence="3 13" id="KW-0723">Serine/threonine-protein kinase</keyword>
<evidence type="ECO:0000259" key="18">
    <source>
        <dbReference type="PROSITE" id="PS50948"/>
    </source>
</evidence>
<reference evidence="19" key="2">
    <citation type="submission" date="2021-03" db="UniProtKB">
        <authorList>
            <consortium name="EnsemblPlants"/>
        </authorList>
    </citation>
    <scope>IDENTIFICATION</scope>
</reference>
<dbReference type="PANTHER" id="PTHR27002:SF616">
    <property type="entry name" value="RECEPTOR-LIKE SERINE_THREONINE-PROTEIN KINASE"/>
    <property type="match status" value="1"/>
</dbReference>
<comment type="similarity">
    <text evidence="13">Belongs to the protein kinase superfamily. Ser/Thr protein kinase family.</text>
</comment>
<dbReference type="InterPro" id="IPR000858">
    <property type="entry name" value="S_locus_glycoprot_dom"/>
</dbReference>
<evidence type="ECO:0000256" key="3">
    <source>
        <dbReference type="ARBA" id="ARBA00022527"/>
    </source>
</evidence>
<dbReference type="Gene3D" id="1.10.510.10">
    <property type="entry name" value="Transferase(Phosphotransferase) domain 1"/>
    <property type="match status" value="1"/>
</dbReference>
<dbReference type="Pfam" id="PF07714">
    <property type="entry name" value="PK_Tyr_Ser-Thr"/>
    <property type="match status" value="1"/>
</dbReference>
<dbReference type="GO" id="GO:0004674">
    <property type="term" value="F:protein serine/threonine kinase activity"/>
    <property type="evidence" value="ECO:0007669"/>
    <property type="project" value="UniProtKB-KW"/>
</dbReference>
<protein>
    <recommendedName>
        <fullName evidence="13">Receptor-like serine/threonine-protein kinase</fullName>
        <ecNumber evidence="13">2.7.11.1</ecNumber>
    </recommendedName>
</protein>
<dbReference type="InterPro" id="IPR003609">
    <property type="entry name" value="Pan_app"/>
</dbReference>
<dbReference type="GO" id="GO:0048544">
    <property type="term" value="P:recognition of pollen"/>
    <property type="evidence" value="ECO:0007669"/>
    <property type="project" value="InterPro"/>
</dbReference>
<dbReference type="Gene3D" id="3.30.200.20">
    <property type="entry name" value="Phosphorylase Kinase, domain 1"/>
    <property type="match status" value="1"/>
</dbReference>
<evidence type="ECO:0000256" key="5">
    <source>
        <dbReference type="ARBA" id="ARBA00022729"/>
    </source>
</evidence>
<evidence type="ECO:0000256" key="14">
    <source>
        <dbReference type="SAM" id="Phobius"/>
    </source>
</evidence>
<feature type="chain" id="PRO_5030772389" description="Receptor-like serine/threonine-protein kinase" evidence="15">
    <location>
        <begin position="24"/>
        <end position="830"/>
    </location>
</feature>
<keyword evidence="14" id="KW-0472">Membrane</keyword>
<dbReference type="SMART" id="SM00108">
    <property type="entry name" value="B_lectin"/>
    <property type="match status" value="1"/>
</dbReference>
<dbReference type="EC" id="2.7.11.1" evidence="13"/>
<comment type="catalytic activity">
    <reaction evidence="11 13">
        <text>L-threonyl-[protein] + ATP = O-phospho-L-threonyl-[protein] + ADP + H(+)</text>
        <dbReference type="Rhea" id="RHEA:46608"/>
        <dbReference type="Rhea" id="RHEA-COMP:11060"/>
        <dbReference type="Rhea" id="RHEA-COMP:11605"/>
        <dbReference type="ChEBI" id="CHEBI:15378"/>
        <dbReference type="ChEBI" id="CHEBI:30013"/>
        <dbReference type="ChEBI" id="CHEBI:30616"/>
        <dbReference type="ChEBI" id="CHEBI:61977"/>
        <dbReference type="ChEBI" id="CHEBI:456216"/>
        <dbReference type="EC" id="2.7.11.1"/>
    </reaction>
</comment>
<dbReference type="SMART" id="SM00220">
    <property type="entry name" value="S_TKc"/>
    <property type="match status" value="1"/>
</dbReference>
<evidence type="ECO:0000313" key="19">
    <source>
        <dbReference type="EnsemblPlants" id="cds.evm.model.03.739.1.5bd9b137"/>
    </source>
</evidence>
<evidence type="ECO:0000256" key="15">
    <source>
        <dbReference type="SAM" id="SignalP"/>
    </source>
</evidence>
<evidence type="ECO:0000313" key="20">
    <source>
        <dbReference type="Proteomes" id="UP000596661"/>
    </source>
</evidence>
<keyword evidence="14" id="KW-0812">Transmembrane</keyword>
<proteinExistence type="inferred from homology"/>
<dbReference type="Pfam" id="PF00954">
    <property type="entry name" value="S_locus_glycop"/>
    <property type="match status" value="1"/>
</dbReference>
<name>A0A803PA78_CANSA</name>
<keyword evidence="2" id="KW-1003">Cell membrane</keyword>
<dbReference type="SUPFAM" id="SSF51110">
    <property type="entry name" value="alpha-D-mannose-specific plant lectins"/>
    <property type="match status" value="1"/>
</dbReference>
<dbReference type="CDD" id="cd01098">
    <property type="entry name" value="PAN_AP_plant"/>
    <property type="match status" value="1"/>
</dbReference>
<dbReference type="PROSITE" id="PS50948">
    <property type="entry name" value="PAN"/>
    <property type="match status" value="1"/>
</dbReference>
<dbReference type="CDD" id="cd00028">
    <property type="entry name" value="B_lectin"/>
    <property type="match status" value="1"/>
</dbReference>
<feature type="domain" description="Protein kinase" evidence="16">
    <location>
        <begin position="509"/>
        <end position="787"/>
    </location>
</feature>
<dbReference type="PANTHER" id="PTHR27002">
    <property type="entry name" value="RECEPTOR-LIKE SERINE/THREONINE-PROTEIN KINASE SD1-8"/>
    <property type="match status" value="1"/>
</dbReference>
<dbReference type="SUPFAM" id="SSF56112">
    <property type="entry name" value="Protein kinase-like (PK-like)"/>
    <property type="match status" value="1"/>
</dbReference>
<dbReference type="PROSITE" id="PS50927">
    <property type="entry name" value="BULB_LECTIN"/>
    <property type="match status" value="1"/>
</dbReference>
<evidence type="ECO:0000256" key="1">
    <source>
        <dbReference type="ARBA" id="ARBA00004251"/>
    </source>
</evidence>
<dbReference type="EMBL" id="UZAU01000266">
    <property type="status" value="NOT_ANNOTATED_CDS"/>
    <property type="molecule type" value="Genomic_DNA"/>
</dbReference>
<evidence type="ECO:0000256" key="13">
    <source>
        <dbReference type="PIRNR" id="PIRNR000641"/>
    </source>
</evidence>
<keyword evidence="4 13" id="KW-0808">Transferase</keyword>
<evidence type="ECO:0000256" key="6">
    <source>
        <dbReference type="ARBA" id="ARBA00022741"/>
    </source>
</evidence>
<dbReference type="Pfam" id="PF08276">
    <property type="entry name" value="PAN_2"/>
    <property type="match status" value="1"/>
</dbReference>
<dbReference type="InterPro" id="IPR036426">
    <property type="entry name" value="Bulb-type_lectin_dom_sf"/>
</dbReference>
<evidence type="ECO:0000256" key="7">
    <source>
        <dbReference type="ARBA" id="ARBA00022777"/>
    </source>
</evidence>
<keyword evidence="14" id="KW-1133">Transmembrane helix</keyword>
<keyword evidence="20" id="KW-1185">Reference proteome</keyword>
<dbReference type="PROSITE" id="PS50011">
    <property type="entry name" value="PROTEIN_KINASE_DOM"/>
    <property type="match status" value="1"/>
</dbReference>
<comment type="catalytic activity">
    <reaction evidence="12 13">
        <text>L-seryl-[protein] + ATP = O-phospho-L-seryl-[protein] + ADP + H(+)</text>
        <dbReference type="Rhea" id="RHEA:17989"/>
        <dbReference type="Rhea" id="RHEA-COMP:9863"/>
        <dbReference type="Rhea" id="RHEA-COMP:11604"/>
        <dbReference type="ChEBI" id="CHEBI:15378"/>
        <dbReference type="ChEBI" id="CHEBI:29999"/>
        <dbReference type="ChEBI" id="CHEBI:30616"/>
        <dbReference type="ChEBI" id="CHEBI:83421"/>
        <dbReference type="ChEBI" id="CHEBI:456216"/>
        <dbReference type="EC" id="2.7.11.1"/>
    </reaction>
</comment>
<dbReference type="InterPro" id="IPR001245">
    <property type="entry name" value="Ser-Thr/Tyr_kinase_cat_dom"/>
</dbReference>
<evidence type="ECO:0000256" key="10">
    <source>
        <dbReference type="ARBA" id="ARBA00023180"/>
    </source>
</evidence>
<gene>
    <name evidence="19" type="primary">LOC115711435</name>
</gene>
<evidence type="ECO:0000256" key="4">
    <source>
        <dbReference type="ARBA" id="ARBA00022679"/>
    </source>
</evidence>